<sequence length="341" mass="37862">MNPYTLVIIIFSLILGTLTATSSHHWMLAWLGLEINTLAIIPLMLKHPHPRAIEAATKYFLTQASASAMILFSCTITAWTHGEWTITSTMTTTPMNLLTIAIMMKLGVAPFHFWMPDVLQGLTLPTGLMLSTWQKLPPVALLLQFSQSTDLELLMTTGLLSTIIGGWGGINQTQIRKILAYSSIAHLGWMMVVLKASPQLALLNFLLYVVITSTLFLALTSINTKNMLEMMLAWSKTPSLTALTILTLLSLSGLPPLTGFLPKWMITQEMIKQHLTLLTSLMLLSTLLSLFFYLRLSYTMSLTLAPNLSLSSSTWLHHTKTITAIPITLSLFILPTYPLIM</sequence>
<comment type="catalytic activity">
    <reaction evidence="16 17">
        <text>a ubiquinone + NADH + 5 H(+)(in) = a ubiquinol + NAD(+) + 4 H(+)(out)</text>
        <dbReference type="Rhea" id="RHEA:29091"/>
        <dbReference type="Rhea" id="RHEA-COMP:9565"/>
        <dbReference type="Rhea" id="RHEA-COMP:9566"/>
        <dbReference type="ChEBI" id="CHEBI:15378"/>
        <dbReference type="ChEBI" id="CHEBI:16389"/>
        <dbReference type="ChEBI" id="CHEBI:17976"/>
        <dbReference type="ChEBI" id="CHEBI:57540"/>
        <dbReference type="ChEBI" id="CHEBI:57945"/>
        <dbReference type="EC" id="7.1.1.2"/>
    </reaction>
</comment>
<dbReference type="GO" id="GO:0006120">
    <property type="term" value="P:mitochondrial electron transport, NADH to ubiquinone"/>
    <property type="evidence" value="ECO:0007669"/>
    <property type="project" value="InterPro"/>
</dbReference>
<evidence type="ECO:0000256" key="7">
    <source>
        <dbReference type="ARBA" id="ARBA00022692"/>
    </source>
</evidence>
<reference evidence="21" key="1">
    <citation type="journal article" date="2005" name="Mol. Phylogenet. Evol.">
        <title>Cenozoic biogeography and evolution in direct-developing frogs of Central America (Leptodactylidae: Eleutherodactylus) as inferred from a phylogenetic analysis of nuclear and mitochondrial genes.</title>
        <authorList>
            <person name="Crawford A.J."/>
            <person name="Smith E.N."/>
        </authorList>
    </citation>
    <scope>NUCLEOTIDE SEQUENCE</scope>
    <source>
        <strain evidence="21">FMNH257616</strain>
    </source>
</reference>
<organism evidence="21">
    <name type="scientific">Craugastor noblei</name>
    <name type="common">Noble's robber frog</name>
    <dbReference type="NCBI Taxonomy" id="228443"/>
    <lineage>
        <taxon>Eukaryota</taxon>
        <taxon>Metazoa</taxon>
        <taxon>Chordata</taxon>
        <taxon>Craniata</taxon>
        <taxon>Vertebrata</taxon>
        <taxon>Euteleostomi</taxon>
        <taxon>Amphibia</taxon>
        <taxon>Batrachia</taxon>
        <taxon>Anura</taxon>
        <taxon>Neobatrachia</taxon>
        <taxon>Hyloidea</taxon>
        <taxon>Craugastoridae</taxon>
        <taxon>Craugastorinae</taxon>
        <taxon>Craugastor</taxon>
    </lineage>
</organism>
<dbReference type="InterPro" id="IPR003917">
    <property type="entry name" value="NADH_UbQ_OxRdtase_chain2"/>
</dbReference>
<comment type="subcellular location">
    <subcellularLocation>
        <location evidence="1 17">Mitochondrion inner membrane</location>
        <topology evidence="1 17">Multi-pass membrane protein</topology>
    </subcellularLocation>
</comment>
<evidence type="ECO:0000256" key="11">
    <source>
        <dbReference type="ARBA" id="ARBA00022989"/>
    </source>
</evidence>
<evidence type="ECO:0000256" key="4">
    <source>
        <dbReference type="ARBA" id="ARBA00021008"/>
    </source>
</evidence>
<evidence type="ECO:0000256" key="5">
    <source>
        <dbReference type="ARBA" id="ARBA00022448"/>
    </source>
</evidence>
<protein>
    <recommendedName>
        <fullName evidence="4 17">NADH-ubiquinone oxidoreductase chain 2</fullName>
        <ecNumber evidence="3 17">7.1.1.2</ecNumber>
    </recommendedName>
</protein>
<evidence type="ECO:0000259" key="20">
    <source>
        <dbReference type="Pfam" id="PF06444"/>
    </source>
</evidence>
<keyword evidence="13 17" id="KW-0830">Ubiquinone</keyword>
<keyword evidence="14 17" id="KW-0496">Mitochondrion</keyword>
<keyword evidence="8 17" id="KW-0999">Mitochondrion inner membrane</keyword>
<evidence type="ECO:0000256" key="16">
    <source>
        <dbReference type="ARBA" id="ARBA00049551"/>
    </source>
</evidence>
<dbReference type="EC" id="7.1.1.2" evidence="3 17"/>
<dbReference type="GO" id="GO:0005743">
    <property type="term" value="C:mitochondrial inner membrane"/>
    <property type="evidence" value="ECO:0007669"/>
    <property type="project" value="UniProtKB-SubCell"/>
</dbReference>
<feature type="domain" description="NADH dehydrogenase subunit 2 C-terminal" evidence="20">
    <location>
        <begin position="290"/>
        <end position="341"/>
    </location>
</feature>
<dbReference type="PRINTS" id="PR01436">
    <property type="entry name" value="NADHDHGNASE2"/>
</dbReference>
<name>Q53EC4_9NEOB</name>
<keyword evidence="6 17" id="KW-0679">Respiratory chain</keyword>
<evidence type="ECO:0000256" key="12">
    <source>
        <dbReference type="ARBA" id="ARBA00023027"/>
    </source>
</evidence>
<dbReference type="InterPro" id="IPR050175">
    <property type="entry name" value="Complex_I_Subunit_2"/>
</dbReference>
<dbReference type="Pfam" id="PF06444">
    <property type="entry name" value="NADH_dehy_S2_C"/>
    <property type="match status" value="1"/>
</dbReference>
<keyword evidence="9 17" id="KW-1278">Translocase</keyword>
<dbReference type="Pfam" id="PF00361">
    <property type="entry name" value="Proton_antipo_M"/>
    <property type="match status" value="1"/>
</dbReference>
<evidence type="ECO:0000313" key="21">
    <source>
        <dbReference type="EMBL" id="AAP72089.1"/>
    </source>
</evidence>
<dbReference type="EMBL" id="AY273127">
    <property type="protein sequence ID" value="AAP72089.1"/>
    <property type="molecule type" value="Genomic_DNA"/>
</dbReference>
<keyword evidence="15 17" id="KW-0472">Membrane</keyword>
<dbReference type="PANTHER" id="PTHR46552">
    <property type="entry name" value="NADH-UBIQUINONE OXIDOREDUCTASE CHAIN 2"/>
    <property type="match status" value="1"/>
</dbReference>
<evidence type="ECO:0000256" key="13">
    <source>
        <dbReference type="ARBA" id="ARBA00023075"/>
    </source>
</evidence>
<feature type="transmembrane region" description="Helical" evidence="17">
    <location>
        <begin position="321"/>
        <end position="340"/>
    </location>
</feature>
<keyword evidence="12 17" id="KW-0520">NAD</keyword>
<evidence type="ECO:0000256" key="9">
    <source>
        <dbReference type="ARBA" id="ARBA00022967"/>
    </source>
</evidence>
<accession>Q53EC4</accession>
<keyword evidence="7 17" id="KW-0812">Transmembrane</keyword>
<keyword evidence="11 17" id="KW-1133">Transmembrane helix</keyword>
<feature type="transmembrane region" description="Helical" evidence="17">
    <location>
        <begin position="242"/>
        <end position="262"/>
    </location>
</feature>
<keyword evidence="18" id="KW-0732">Signal</keyword>
<keyword evidence="10 17" id="KW-0249">Electron transport</keyword>
<feature type="transmembrane region" description="Helical" evidence="17">
    <location>
        <begin position="153"/>
        <end position="170"/>
    </location>
</feature>
<proteinExistence type="inferred from homology"/>
<evidence type="ECO:0000256" key="18">
    <source>
        <dbReference type="SAM" id="SignalP"/>
    </source>
</evidence>
<evidence type="ECO:0000256" key="10">
    <source>
        <dbReference type="ARBA" id="ARBA00022982"/>
    </source>
</evidence>
<evidence type="ECO:0000256" key="6">
    <source>
        <dbReference type="ARBA" id="ARBA00022660"/>
    </source>
</evidence>
<feature type="transmembrane region" description="Helical" evidence="17">
    <location>
        <begin position="274"/>
        <end position="294"/>
    </location>
</feature>
<comment type="function">
    <text evidence="17">Core subunit of the mitochondrial membrane respiratory chain NADH dehydrogenase (Complex I) which catalyzes electron transfer from NADH through the respiratory chain, using ubiquinone as an electron acceptor. Essential for the catalytic activity and assembly of complex I.</text>
</comment>
<evidence type="ECO:0000259" key="19">
    <source>
        <dbReference type="Pfam" id="PF00361"/>
    </source>
</evidence>
<feature type="transmembrane region" description="Helical" evidence="17">
    <location>
        <begin position="59"/>
        <end position="79"/>
    </location>
</feature>
<evidence type="ECO:0000256" key="14">
    <source>
        <dbReference type="ARBA" id="ARBA00023128"/>
    </source>
</evidence>
<dbReference type="PANTHER" id="PTHR46552:SF1">
    <property type="entry name" value="NADH-UBIQUINONE OXIDOREDUCTASE CHAIN 2"/>
    <property type="match status" value="1"/>
</dbReference>
<evidence type="ECO:0000256" key="17">
    <source>
        <dbReference type="RuleBase" id="RU003403"/>
    </source>
</evidence>
<keyword evidence="5" id="KW-0813">Transport</keyword>
<dbReference type="InterPro" id="IPR010933">
    <property type="entry name" value="NADH_DH_su2_C"/>
</dbReference>
<evidence type="ECO:0000256" key="1">
    <source>
        <dbReference type="ARBA" id="ARBA00004448"/>
    </source>
</evidence>
<evidence type="ECO:0000256" key="3">
    <source>
        <dbReference type="ARBA" id="ARBA00012944"/>
    </source>
</evidence>
<feature type="transmembrane region" description="Helical" evidence="17">
    <location>
        <begin position="200"/>
        <end position="222"/>
    </location>
</feature>
<gene>
    <name evidence="21" type="primary">ND2</name>
</gene>
<dbReference type="GO" id="GO:0008137">
    <property type="term" value="F:NADH dehydrogenase (ubiquinone) activity"/>
    <property type="evidence" value="ECO:0007669"/>
    <property type="project" value="UniProtKB-EC"/>
</dbReference>
<geneLocation type="mitochondrion" evidence="21"/>
<evidence type="ECO:0000256" key="2">
    <source>
        <dbReference type="ARBA" id="ARBA00007012"/>
    </source>
</evidence>
<feature type="domain" description="NADH:quinone oxidoreductase/Mrp antiporter transmembrane" evidence="19">
    <location>
        <begin position="23"/>
        <end position="288"/>
    </location>
</feature>
<evidence type="ECO:0000256" key="15">
    <source>
        <dbReference type="ARBA" id="ARBA00023136"/>
    </source>
</evidence>
<dbReference type="InterPro" id="IPR001750">
    <property type="entry name" value="ND/Mrp_TM"/>
</dbReference>
<feature type="signal peptide" evidence="18">
    <location>
        <begin position="1"/>
        <end position="20"/>
    </location>
</feature>
<feature type="chain" id="PRO_5004248722" description="NADH-ubiquinone oxidoreductase chain 2" evidence="18">
    <location>
        <begin position="21"/>
        <end position="341"/>
    </location>
</feature>
<evidence type="ECO:0000256" key="8">
    <source>
        <dbReference type="ARBA" id="ARBA00022792"/>
    </source>
</evidence>
<dbReference type="AlphaFoldDB" id="Q53EC4"/>
<comment type="similarity">
    <text evidence="2 17">Belongs to the complex I subunit 2 family.</text>
</comment>